<proteinExistence type="predicted"/>
<dbReference type="EMBL" id="HE575323">
    <property type="protein sequence ID" value="CCC93389.1"/>
    <property type="molecule type" value="Genomic_DNA"/>
</dbReference>
<organism evidence="2">
    <name type="scientific">Trypanosoma congolense (strain IL3000)</name>
    <dbReference type="NCBI Taxonomy" id="1068625"/>
    <lineage>
        <taxon>Eukaryota</taxon>
        <taxon>Discoba</taxon>
        <taxon>Euglenozoa</taxon>
        <taxon>Kinetoplastea</taxon>
        <taxon>Metakinetoplastina</taxon>
        <taxon>Trypanosomatida</taxon>
        <taxon>Trypanosomatidae</taxon>
        <taxon>Trypanosoma</taxon>
        <taxon>Nannomonas</taxon>
    </lineage>
</organism>
<reference evidence="2" key="1">
    <citation type="journal article" date="2012" name="Proc. Natl. Acad. Sci. U.S.A.">
        <title>Antigenic diversity is generated by distinct evolutionary mechanisms in African trypanosome species.</title>
        <authorList>
            <person name="Jackson A.P."/>
            <person name="Berry A."/>
            <person name="Aslett M."/>
            <person name="Allison H.C."/>
            <person name="Burton P."/>
            <person name="Vavrova-Anderson J."/>
            <person name="Brown R."/>
            <person name="Browne H."/>
            <person name="Corton N."/>
            <person name="Hauser H."/>
            <person name="Gamble J."/>
            <person name="Gilderthorp R."/>
            <person name="Marcello L."/>
            <person name="McQuillan J."/>
            <person name="Otto T.D."/>
            <person name="Quail M.A."/>
            <person name="Sanders M.J."/>
            <person name="van Tonder A."/>
            <person name="Ginger M.L."/>
            <person name="Field M.C."/>
            <person name="Barry J.D."/>
            <person name="Hertz-Fowler C."/>
            <person name="Berriman M."/>
        </authorList>
    </citation>
    <scope>NUCLEOTIDE SEQUENCE</scope>
    <source>
        <strain evidence="2">IL3000</strain>
    </source>
</reference>
<dbReference type="VEuPathDB" id="TriTrypDB:TcIL3000_10_1480"/>
<feature type="region of interest" description="Disordered" evidence="1">
    <location>
        <begin position="138"/>
        <end position="159"/>
    </location>
</feature>
<dbReference type="AlphaFoldDB" id="G0UVH4"/>
<feature type="region of interest" description="Disordered" evidence="1">
    <location>
        <begin position="368"/>
        <end position="391"/>
    </location>
</feature>
<gene>
    <name evidence="2" type="ORF">TCIL3000_10_1480</name>
</gene>
<evidence type="ECO:0000256" key="1">
    <source>
        <dbReference type="SAM" id="MobiDB-lite"/>
    </source>
</evidence>
<evidence type="ECO:0000313" key="2">
    <source>
        <dbReference type="EMBL" id="CCC93389.1"/>
    </source>
</evidence>
<name>G0UVH4_TRYCI</name>
<accession>G0UVH4</accession>
<sequence length="391" mass="43731">MNVLQERLDALQKQSKEQITGVITALQEAHREGVQAVRMAVAIGNRLTSSQIASSFPVICLIDAMAAMNDQECMAPVLEELWRISLPLFAGYAEAEVGLREKVERAVQRWGNKRYITQPVCKKLLEAMKGVKDGGEDREANIRAQGGTEAKGSLEPQVETEKVQQGRFTRTEASGFCAILQSCMKMIERLPPHRASMYMSVAIKEMGPHMPTKQSLLFFQGLHAELGRELAVYKANVVKSEHQTTTPEGDGPSTEALSNLMDKLSREDGSTLSLLAGDGKEHAFHVVRYTTPLQSDTCQRLSLARRSGFGEWHRRPKNEYHYPKKETNTRRAFRAPAGGGTLVRAWFPSAEQWIGEADMALMSLVREKDPRRERDSSSVYAVVRKRDRDGN</sequence>
<protein>
    <submittedName>
        <fullName evidence="2">Uncharacterized protein</fullName>
    </submittedName>
</protein>